<dbReference type="InterPro" id="IPR015943">
    <property type="entry name" value="WD40/YVTN_repeat-like_dom_sf"/>
</dbReference>
<dbReference type="RefSeq" id="WP_264728886.1">
    <property type="nucleotide sequence ID" value="NZ_JAPDNR010000001.1"/>
</dbReference>
<evidence type="ECO:0000313" key="2">
    <source>
        <dbReference type="Proteomes" id="UP001207742"/>
    </source>
</evidence>
<dbReference type="PANTHER" id="PTHR47199">
    <property type="entry name" value="PHOTOSYSTEM II STABILITY/ASSEMBLY FACTOR HCF136, CHLOROPLASTIC"/>
    <property type="match status" value="1"/>
</dbReference>
<protein>
    <submittedName>
        <fullName evidence="1">Oxidoreductase</fullName>
    </submittedName>
</protein>
<dbReference type="EMBL" id="JAPDNS010000001">
    <property type="protein sequence ID" value="MCW3483495.1"/>
    <property type="molecule type" value="Genomic_DNA"/>
</dbReference>
<reference evidence="1 2" key="1">
    <citation type="submission" date="2022-10" db="EMBL/GenBank/DDBJ databases">
        <title>Chitinophaga nivalis PC15 sp. nov., isolated from Pyeongchang county, South Korea.</title>
        <authorList>
            <person name="Trinh H.N."/>
        </authorList>
    </citation>
    <scope>NUCLEOTIDE SEQUENCE [LARGE SCALE GENOMIC DNA]</scope>
    <source>
        <strain evidence="1 2">PC14</strain>
    </source>
</reference>
<dbReference type="PANTHER" id="PTHR47199:SF2">
    <property type="entry name" value="PHOTOSYSTEM II STABILITY_ASSEMBLY FACTOR HCF136, CHLOROPLASTIC"/>
    <property type="match status" value="1"/>
</dbReference>
<gene>
    <name evidence="1" type="ORF">OL497_06305</name>
</gene>
<accession>A0ABT3IHP7</accession>
<name>A0ABT3IHP7_9BACT</name>
<keyword evidence="2" id="KW-1185">Reference proteome</keyword>
<organism evidence="1 2">
    <name type="scientific">Chitinophaga nivalis</name>
    <dbReference type="NCBI Taxonomy" id="2991709"/>
    <lineage>
        <taxon>Bacteria</taxon>
        <taxon>Pseudomonadati</taxon>
        <taxon>Bacteroidota</taxon>
        <taxon>Chitinophagia</taxon>
        <taxon>Chitinophagales</taxon>
        <taxon>Chitinophagaceae</taxon>
        <taxon>Chitinophaga</taxon>
    </lineage>
</organism>
<evidence type="ECO:0000313" key="1">
    <source>
        <dbReference type="EMBL" id="MCW3483495.1"/>
    </source>
</evidence>
<dbReference type="Gene3D" id="2.130.10.10">
    <property type="entry name" value="YVTN repeat-like/Quinoprotein amine dehydrogenase"/>
    <property type="match status" value="2"/>
</dbReference>
<sequence length="368" mass="39263">MKKSRNDLICPTLGTLLWRVTSGKPCIVRLLLSVLFIYLSGHFSTATAQQSAAAHHINIIASTPVQSIRGLSAVTDNIVWASGTGGQVGRSLDGGRHWQWNRVSGCDSCDWRSLYAFNDQKAVVLNAGEPAQLFLTTDGGTSWKRAFYDTTPGIFFDALSFFNAQEGIAIGDPLSGRFTIIRTHDGGLSWHRDTPADLPAATTGESIFAASGTGLVTFRDKKTYFATGGTVSRLFHSGDNWHAYTIPVVQGTATTGTFSITFLNPQQGIAVGGDYKNDTARSGNCMLTSNGGRNWVAPSTPPGGYKSGVAYLTPHILVTTGTSGTDISYNGGKDWQPIGAGFNVVTKARKGNRIFLAGKSIAVLESNK</sequence>
<proteinExistence type="predicted"/>
<dbReference type="SUPFAM" id="SSF110296">
    <property type="entry name" value="Oligoxyloglucan reducing end-specific cellobiohydrolase"/>
    <property type="match status" value="1"/>
</dbReference>
<comment type="caution">
    <text evidence="1">The sequence shown here is derived from an EMBL/GenBank/DDBJ whole genome shotgun (WGS) entry which is preliminary data.</text>
</comment>
<dbReference type="Proteomes" id="UP001207742">
    <property type="component" value="Unassembled WGS sequence"/>
</dbReference>